<keyword evidence="3" id="KW-1185">Reference proteome</keyword>
<dbReference type="SUPFAM" id="SSF158682">
    <property type="entry name" value="TerB-like"/>
    <property type="match status" value="1"/>
</dbReference>
<dbReference type="Pfam" id="PF05099">
    <property type="entry name" value="TerB"/>
    <property type="match status" value="1"/>
</dbReference>
<dbReference type="InterPro" id="IPR007791">
    <property type="entry name" value="DjlA_N"/>
</dbReference>
<dbReference type="EMBL" id="JACVVX010000001">
    <property type="protein sequence ID" value="MBD0413947.1"/>
    <property type="molecule type" value="Genomic_DNA"/>
</dbReference>
<evidence type="ECO:0000259" key="1">
    <source>
        <dbReference type="Pfam" id="PF05099"/>
    </source>
</evidence>
<feature type="domain" description="Co-chaperone DjlA N-terminal" evidence="1">
    <location>
        <begin position="27"/>
        <end position="143"/>
    </location>
</feature>
<sequence>MLDRVFSVLKDLPGGKPERGGMDDDPRLAVAALMYHVMDADGRRQDSEWESIKHLLAETYGIKGDELKTLIREAVKADQEAIDLYAFTSPIKRHLDAEGRKAFIAMLWDVVYADGVLHEMEDNIIWRVAELIGVDSRDRVEARRKAAASYAVQHPHENKGS</sequence>
<comment type="caution">
    <text evidence="2">The sequence shown here is derived from an EMBL/GenBank/DDBJ whole genome shotgun (WGS) entry which is preliminary data.</text>
</comment>
<dbReference type="InterPro" id="IPR029024">
    <property type="entry name" value="TerB-like"/>
</dbReference>
<evidence type="ECO:0000313" key="2">
    <source>
        <dbReference type="EMBL" id="MBD0413947.1"/>
    </source>
</evidence>
<reference evidence="2" key="1">
    <citation type="submission" date="2020-09" db="EMBL/GenBank/DDBJ databases">
        <title>Genome seq and assembly of Tianweitania sp.</title>
        <authorList>
            <person name="Chhetri G."/>
        </authorList>
    </citation>
    <scope>NUCLEOTIDE SEQUENCE</scope>
    <source>
        <strain evidence="2">Rool2</strain>
    </source>
</reference>
<dbReference type="CDD" id="cd07313">
    <property type="entry name" value="terB_like_2"/>
    <property type="match status" value="1"/>
</dbReference>
<dbReference type="Proteomes" id="UP000643405">
    <property type="component" value="Unassembled WGS sequence"/>
</dbReference>
<organism evidence="2 3">
    <name type="scientific">Oryzicola mucosus</name>
    <dbReference type="NCBI Taxonomy" id="2767425"/>
    <lineage>
        <taxon>Bacteria</taxon>
        <taxon>Pseudomonadati</taxon>
        <taxon>Pseudomonadota</taxon>
        <taxon>Alphaproteobacteria</taxon>
        <taxon>Hyphomicrobiales</taxon>
        <taxon>Phyllobacteriaceae</taxon>
        <taxon>Oryzicola</taxon>
    </lineage>
</organism>
<proteinExistence type="predicted"/>
<accession>A0A8J6PLV4</accession>
<dbReference type="Gene3D" id="1.10.3680.10">
    <property type="entry name" value="TerB-like"/>
    <property type="match status" value="1"/>
</dbReference>
<dbReference type="AlphaFoldDB" id="A0A8J6PLV4"/>
<gene>
    <name evidence="2" type="ORF">ICI42_04705</name>
</gene>
<protein>
    <submittedName>
        <fullName evidence="2">TerB family tellurite resistance protein</fullName>
    </submittedName>
</protein>
<name>A0A8J6PLV4_9HYPH</name>
<evidence type="ECO:0000313" key="3">
    <source>
        <dbReference type="Proteomes" id="UP000643405"/>
    </source>
</evidence>
<dbReference type="RefSeq" id="WP_188163339.1">
    <property type="nucleotide sequence ID" value="NZ_JACVVX010000001.1"/>
</dbReference>